<dbReference type="OrthoDB" id="9796962at2"/>
<feature type="chain" id="PRO_5039537192" evidence="1">
    <location>
        <begin position="18"/>
        <end position="158"/>
    </location>
</feature>
<dbReference type="InterPro" id="IPR007410">
    <property type="entry name" value="LpqE-like"/>
</dbReference>
<evidence type="ECO:0000256" key="1">
    <source>
        <dbReference type="SAM" id="SignalP"/>
    </source>
</evidence>
<dbReference type="Proteomes" id="UP000050867">
    <property type="component" value="Unassembled WGS sequence"/>
</dbReference>
<dbReference type="eggNOG" id="COG2847">
    <property type="taxonomic scope" value="Bacteria"/>
</dbReference>
<dbReference type="PANTHER" id="PTHR36302:SF1">
    <property type="entry name" value="COPPER CHAPERONE PCU(A)C"/>
    <property type="match status" value="1"/>
</dbReference>
<dbReference type="AlphaFoldDB" id="A0A0T6LQ28"/>
<dbReference type="STRING" id="76728.AQ490_26455"/>
<accession>A0A0T6LQ28</accession>
<dbReference type="Pfam" id="PF04314">
    <property type="entry name" value="PCuAC"/>
    <property type="match status" value="1"/>
</dbReference>
<evidence type="ECO:0000313" key="2">
    <source>
        <dbReference type="EMBL" id="KRV48133.1"/>
    </source>
</evidence>
<name>A0A0T6LQ28_WENVI</name>
<keyword evidence="3" id="KW-1185">Reference proteome</keyword>
<gene>
    <name evidence="2" type="ORF">AQ490_26455</name>
</gene>
<evidence type="ECO:0000313" key="3">
    <source>
        <dbReference type="Proteomes" id="UP000050867"/>
    </source>
</evidence>
<dbReference type="SUPFAM" id="SSF110087">
    <property type="entry name" value="DR1885-like metal-binding protein"/>
    <property type="match status" value="1"/>
</dbReference>
<sequence length="158" mass="16689">MSALSALSALAALAALAGCSSASGATERPELRVDHPYIPRPASAEMAAGYFTVSNTGGRDDRLVEVVSDLTDDVSLHETAGGTMREVEGFDIPADGTLRLGRGGGHVMLMGLQGRPRIGQKVTFELRFETSEPITVEVPVTAMTYRPPSEEKTEKPTG</sequence>
<comment type="caution">
    <text evidence="2">The sequence shown here is derived from an EMBL/GenBank/DDBJ whole genome shotgun (WGS) entry which is preliminary data.</text>
</comment>
<keyword evidence="1" id="KW-0732">Signal</keyword>
<dbReference type="Gene3D" id="2.60.40.1890">
    <property type="entry name" value="PCu(A)C copper chaperone"/>
    <property type="match status" value="1"/>
</dbReference>
<dbReference type="PANTHER" id="PTHR36302">
    <property type="entry name" value="BLR7088 PROTEIN"/>
    <property type="match status" value="1"/>
</dbReference>
<reference evidence="2 3" key="1">
    <citation type="submission" date="2015-10" db="EMBL/GenBank/DDBJ databases">
        <title>Draft genome sequence of pyrrolomycin-producing Streptomyces vitaminophilus.</title>
        <authorList>
            <person name="Graham D.E."/>
            <person name="Mahan K.M."/>
            <person name="Klingeman D.M."/>
            <person name="Hettich R.L."/>
            <person name="Parry R.J."/>
        </authorList>
    </citation>
    <scope>NUCLEOTIDE SEQUENCE [LARGE SCALE GENOMIC DNA]</scope>
    <source>
        <strain evidence="2 3">ATCC 31673</strain>
    </source>
</reference>
<proteinExistence type="predicted"/>
<organism evidence="2 3">
    <name type="scientific">Wenjunlia vitaminophila</name>
    <name type="common">Streptomyces vitaminophilus</name>
    <dbReference type="NCBI Taxonomy" id="76728"/>
    <lineage>
        <taxon>Bacteria</taxon>
        <taxon>Bacillati</taxon>
        <taxon>Actinomycetota</taxon>
        <taxon>Actinomycetes</taxon>
        <taxon>Kitasatosporales</taxon>
        <taxon>Streptomycetaceae</taxon>
        <taxon>Wenjunlia</taxon>
    </lineage>
</organism>
<feature type="signal peptide" evidence="1">
    <location>
        <begin position="1"/>
        <end position="17"/>
    </location>
</feature>
<dbReference type="InterPro" id="IPR058248">
    <property type="entry name" value="Lxx211020-like"/>
</dbReference>
<protein>
    <submittedName>
        <fullName evidence="2">Copper resistance protein CopZ</fullName>
    </submittedName>
</protein>
<dbReference type="InterPro" id="IPR036182">
    <property type="entry name" value="PCuAC_sf"/>
</dbReference>
<dbReference type="EMBL" id="LLZU01000031">
    <property type="protein sequence ID" value="KRV48133.1"/>
    <property type="molecule type" value="Genomic_DNA"/>
</dbReference>